<organism evidence="9 10">
    <name type="scientific">Neisseria animaloris</name>
    <dbReference type="NCBI Taxonomy" id="326522"/>
    <lineage>
        <taxon>Bacteria</taxon>
        <taxon>Pseudomonadati</taxon>
        <taxon>Pseudomonadota</taxon>
        <taxon>Betaproteobacteria</taxon>
        <taxon>Neisseriales</taxon>
        <taxon>Neisseriaceae</taxon>
        <taxon>Neisseria</taxon>
    </lineage>
</organism>
<evidence type="ECO:0000256" key="6">
    <source>
        <dbReference type="ARBA" id="ARBA00023136"/>
    </source>
</evidence>
<keyword evidence="8" id="KW-0732">Signal</keyword>
<dbReference type="Proteomes" id="UP000268229">
    <property type="component" value="Chromosome"/>
</dbReference>
<reference evidence="9 10" key="1">
    <citation type="submission" date="2018-12" db="EMBL/GenBank/DDBJ databases">
        <authorList>
            <consortium name="Pathogen Informatics"/>
        </authorList>
    </citation>
    <scope>NUCLEOTIDE SEQUENCE [LARGE SCALE GENOMIC DNA]</scope>
    <source>
        <strain evidence="9 10">NCTC12227</strain>
    </source>
</reference>
<keyword evidence="5 7" id="KW-1133">Transmembrane helix</keyword>
<dbReference type="InterPro" id="IPR002751">
    <property type="entry name" value="CbiM/NikMN"/>
</dbReference>
<dbReference type="RefSeq" id="WP_126304286.1">
    <property type="nucleotide sequence ID" value="NZ_LR134516.1"/>
</dbReference>
<protein>
    <submittedName>
        <fullName evidence="9">Integral membrane protein</fullName>
    </submittedName>
</protein>
<dbReference type="KEGG" id="nani:NCTC12227_00713"/>
<sequence length="228" mass="24254">MNFLAAWFNPASALAAHFILAALLAACAKPAFAAVSARPAAAGVAAVFLSVLWSLNAGVGGGQLAGMNFHLLGISLAALMLGAPAALWLGTLLLVPYTWLHGVENLHAVSLNVLFLILPSAALNLSCRRIAAKLPANLFVYIFFNGFIAAALGMILTGALLAVLLQTVQAYSGEVLWTSVFPVFFLLAWGEAFLTGIFTAIFVALRPQFLATFDDNRYLRSENEIWKS</sequence>
<evidence type="ECO:0000256" key="8">
    <source>
        <dbReference type="SAM" id="SignalP"/>
    </source>
</evidence>
<gene>
    <name evidence="9" type="ORF">NCTC12227_00713</name>
</gene>
<dbReference type="STRING" id="326522.BWD08_10875"/>
<keyword evidence="4 7" id="KW-0812">Transmembrane</keyword>
<feature type="signal peptide" evidence="8">
    <location>
        <begin position="1"/>
        <end position="33"/>
    </location>
</feature>
<dbReference type="GO" id="GO:0005886">
    <property type="term" value="C:plasma membrane"/>
    <property type="evidence" value="ECO:0007669"/>
    <property type="project" value="UniProtKB-SubCell"/>
</dbReference>
<keyword evidence="3" id="KW-1003">Cell membrane</keyword>
<proteinExistence type="predicted"/>
<accession>A0A3S4YGZ2</accession>
<evidence type="ECO:0000256" key="5">
    <source>
        <dbReference type="ARBA" id="ARBA00022989"/>
    </source>
</evidence>
<feature type="transmembrane region" description="Helical" evidence="7">
    <location>
        <begin position="43"/>
        <end position="59"/>
    </location>
</feature>
<dbReference type="Pfam" id="PF01891">
    <property type="entry name" value="CbiM"/>
    <property type="match status" value="1"/>
</dbReference>
<keyword evidence="10" id="KW-1185">Reference proteome</keyword>
<evidence type="ECO:0000256" key="4">
    <source>
        <dbReference type="ARBA" id="ARBA00022692"/>
    </source>
</evidence>
<evidence type="ECO:0000256" key="1">
    <source>
        <dbReference type="ARBA" id="ARBA00004651"/>
    </source>
</evidence>
<feature type="transmembrane region" description="Helical" evidence="7">
    <location>
        <begin position="71"/>
        <end position="94"/>
    </location>
</feature>
<evidence type="ECO:0000313" key="10">
    <source>
        <dbReference type="Proteomes" id="UP000268229"/>
    </source>
</evidence>
<dbReference type="EMBL" id="LR134516">
    <property type="protein sequence ID" value="VEJ20991.1"/>
    <property type="molecule type" value="Genomic_DNA"/>
</dbReference>
<dbReference type="OrthoDB" id="5297929at2"/>
<evidence type="ECO:0000256" key="7">
    <source>
        <dbReference type="SAM" id="Phobius"/>
    </source>
</evidence>
<evidence type="ECO:0000256" key="3">
    <source>
        <dbReference type="ARBA" id="ARBA00022475"/>
    </source>
</evidence>
<feature type="chain" id="PRO_5018598792" evidence="8">
    <location>
        <begin position="34"/>
        <end position="228"/>
    </location>
</feature>
<feature type="transmembrane region" description="Helical" evidence="7">
    <location>
        <begin position="183"/>
        <end position="205"/>
    </location>
</feature>
<comment type="subcellular location">
    <subcellularLocation>
        <location evidence="1">Cell membrane</location>
        <topology evidence="1">Multi-pass membrane protein</topology>
    </subcellularLocation>
</comment>
<feature type="transmembrane region" description="Helical" evidence="7">
    <location>
        <begin position="138"/>
        <end position="163"/>
    </location>
</feature>
<name>A0A3S4YGZ2_9NEIS</name>
<dbReference type="GO" id="GO:0000041">
    <property type="term" value="P:transition metal ion transport"/>
    <property type="evidence" value="ECO:0007669"/>
    <property type="project" value="InterPro"/>
</dbReference>
<evidence type="ECO:0000313" key="9">
    <source>
        <dbReference type="EMBL" id="VEJ20991.1"/>
    </source>
</evidence>
<keyword evidence="2" id="KW-0813">Transport</keyword>
<evidence type="ECO:0000256" key="2">
    <source>
        <dbReference type="ARBA" id="ARBA00022448"/>
    </source>
</evidence>
<dbReference type="AlphaFoldDB" id="A0A3S4YGZ2"/>
<keyword evidence="6 7" id="KW-0472">Membrane</keyword>
<dbReference type="Gene3D" id="1.10.1760.20">
    <property type="match status" value="1"/>
</dbReference>
<feature type="transmembrane region" description="Helical" evidence="7">
    <location>
        <begin position="106"/>
        <end position="126"/>
    </location>
</feature>